<evidence type="ECO:0000313" key="1">
    <source>
        <dbReference type="EMBL" id="NBI27855.1"/>
    </source>
</evidence>
<name>A0A6N9PZ04_9BACL</name>
<proteinExistence type="predicted"/>
<evidence type="ECO:0000313" key="2">
    <source>
        <dbReference type="Proteomes" id="UP000448943"/>
    </source>
</evidence>
<keyword evidence="2" id="KW-1185">Reference proteome</keyword>
<dbReference type="OrthoDB" id="9827512at2"/>
<dbReference type="AlphaFoldDB" id="A0A6N9PZ04"/>
<sequence length="182" mass="20235">MFDYIYKNKLLSFTLGTILLFTTSCGIDEATNENSNSETAISSSGIDINENLDELTELKYVQEALLVQIESEEELIDRFKEALILRSGALARVYLDETLKKEITILPLGGIGMSNRQVAELTVLSKQKIGEFKTSFDIKYTLESGASDIIKITVSKEDFSGHKAYIITDIDGEIPSFTSELT</sequence>
<comment type="caution">
    <text evidence="1">The sequence shown here is derived from an EMBL/GenBank/DDBJ whole genome shotgun (WGS) entry which is preliminary data.</text>
</comment>
<dbReference type="EMBL" id="SIJB01000007">
    <property type="protein sequence ID" value="NBI27855.1"/>
    <property type="molecule type" value="Genomic_DNA"/>
</dbReference>
<protein>
    <submittedName>
        <fullName evidence="1">Uncharacterized protein</fullName>
    </submittedName>
</protein>
<reference evidence="1 2" key="1">
    <citation type="submission" date="2019-01" db="EMBL/GenBank/DDBJ databases">
        <title>Chengkuizengella sp. nov., isolated from deep-sea sediment of East Pacific Ocean.</title>
        <authorList>
            <person name="Yang J."/>
            <person name="Lai Q."/>
            <person name="Shao Z."/>
        </authorList>
    </citation>
    <scope>NUCLEOTIDE SEQUENCE [LARGE SCALE GENOMIC DNA]</scope>
    <source>
        <strain evidence="1 2">YPA3-1-1</strain>
    </source>
</reference>
<accession>A0A6N9PZ04</accession>
<dbReference type="PROSITE" id="PS51257">
    <property type="entry name" value="PROKAR_LIPOPROTEIN"/>
    <property type="match status" value="1"/>
</dbReference>
<organism evidence="1 2">
    <name type="scientific">Chengkuizengella marina</name>
    <dbReference type="NCBI Taxonomy" id="2507566"/>
    <lineage>
        <taxon>Bacteria</taxon>
        <taxon>Bacillati</taxon>
        <taxon>Bacillota</taxon>
        <taxon>Bacilli</taxon>
        <taxon>Bacillales</taxon>
        <taxon>Paenibacillaceae</taxon>
        <taxon>Chengkuizengella</taxon>
    </lineage>
</organism>
<dbReference type="RefSeq" id="WP_160644219.1">
    <property type="nucleotide sequence ID" value="NZ_SIJB01000007.1"/>
</dbReference>
<dbReference type="Proteomes" id="UP000448943">
    <property type="component" value="Unassembled WGS sequence"/>
</dbReference>
<gene>
    <name evidence="1" type="ORF">ERL59_02625</name>
</gene>